<dbReference type="GO" id="GO:0005737">
    <property type="term" value="C:cytoplasm"/>
    <property type="evidence" value="ECO:0007669"/>
    <property type="project" value="TreeGrafter"/>
</dbReference>
<protein>
    <recommendedName>
        <fullName evidence="4">2-dehydropantoate 2-reductase</fullName>
        <ecNumber evidence="4">1.1.1.169</ecNumber>
    </recommendedName>
    <alternativeName>
        <fullName evidence="4">Ketopantoate reductase</fullName>
    </alternativeName>
</protein>
<dbReference type="PANTHER" id="PTHR21708">
    <property type="entry name" value="PROBABLE 2-DEHYDROPANTOATE 2-REDUCTASE"/>
    <property type="match status" value="1"/>
</dbReference>
<dbReference type="OrthoDB" id="3609at2759"/>
<feature type="domain" description="Ketopantoate reductase C-terminal" evidence="6">
    <location>
        <begin position="209"/>
        <end position="335"/>
    </location>
</feature>
<dbReference type="Pfam" id="PF02558">
    <property type="entry name" value="ApbA"/>
    <property type="match status" value="1"/>
</dbReference>
<evidence type="ECO:0000259" key="6">
    <source>
        <dbReference type="Pfam" id="PF08546"/>
    </source>
</evidence>
<dbReference type="InterPro" id="IPR008927">
    <property type="entry name" value="6-PGluconate_DH-like_C_sf"/>
</dbReference>
<accession>A0A8K0KVU4</accession>
<organism evidence="7 8">
    <name type="scientific">Elsinoe batatas</name>
    <dbReference type="NCBI Taxonomy" id="2601811"/>
    <lineage>
        <taxon>Eukaryota</taxon>
        <taxon>Fungi</taxon>
        <taxon>Dikarya</taxon>
        <taxon>Ascomycota</taxon>
        <taxon>Pezizomycotina</taxon>
        <taxon>Dothideomycetes</taxon>
        <taxon>Dothideomycetidae</taxon>
        <taxon>Myriangiales</taxon>
        <taxon>Elsinoaceae</taxon>
        <taxon>Elsinoe</taxon>
    </lineage>
</organism>
<dbReference type="GO" id="GO:0008677">
    <property type="term" value="F:2-dehydropantoate 2-reductase activity"/>
    <property type="evidence" value="ECO:0007669"/>
    <property type="project" value="UniProtKB-EC"/>
</dbReference>
<dbReference type="Pfam" id="PF08546">
    <property type="entry name" value="ApbA_C"/>
    <property type="match status" value="1"/>
</dbReference>
<dbReference type="Proteomes" id="UP000809789">
    <property type="component" value="Unassembled WGS sequence"/>
</dbReference>
<proteinExistence type="inferred from homology"/>
<evidence type="ECO:0000256" key="2">
    <source>
        <dbReference type="ARBA" id="ARBA00022857"/>
    </source>
</evidence>
<keyword evidence="8" id="KW-1185">Reference proteome</keyword>
<evidence type="ECO:0000256" key="4">
    <source>
        <dbReference type="RuleBase" id="RU362068"/>
    </source>
</evidence>
<evidence type="ECO:0000259" key="5">
    <source>
        <dbReference type="Pfam" id="PF02558"/>
    </source>
</evidence>
<dbReference type="InterPro" id="IPR013332">
    <property type="entry name" value="KPR_N"/>
</dbReference>
<evidence type="ECO:0000313" key="8">
    <source>
        <dbReference type="Proteomes" id="UP000809789"/>
    </source>
</evidence>
<dbReference type="GO" id="GO:0015940">
    <property type="term" value="P:pantothenate biosynthetic process"/>
    <property type="evidence" value="ECO:0007669"/>
    <property type="project" value="InterPro"/>
</dbReference>
<comment type="function">
    <text evidence="4">Catalyzes the NADPH-dependent reduction of ketopantoate into pantoic acid.</text>
</comment>
<dbReference type="Gene3D" id="1.10.1040.10">
    <property type="entry name" value="N-(1-d-carboxylethyl)-l-norvaline Dehydrogenase, domain 2"/>
    <property type="match status" value="1"/>
</dbReference>
<comment type="caution">
    <text evidence="7">The sequence shown here is derived from an EMBL/GenBank/DDBJ whole genome shotgun (WGS) entry which is preliminary data.</text>
</comment>
<dbReference type="EMBL" id="JAESVG020000010">
    <property type="protein sequence ID" value="KAG8624230.1"/>
    <property type="molecule type" value="Genomic_DNA"/>
</dbReference>
<dbReference type="InterPro" id="IPR051402">
    <property type="entry name" value="KPR-Related"/>
</dbReference>
<dbReference type="InterPro" id="IPR013328">
    <property type="entry name" value="6PGD_dom2"/>
</dbReference>
<dbReference type="SUPFAM" id="SSF48179">
    <property type="entry name" value="6-phosphogluconate dehydrogenase C-terminal domain-like"/>
    <property type="match status" value="1"/>
</dbReference>
<name>A0A8K0KVU4_9PEZI</name>
<dbReference type="FunFam" id="1.10.1040.10:FF:000017">
    <property type="entry name" value="2-dehydropantoate 2-reductase"/>
    <property type="match status" value="1"/>
</dbReference>
<evidence type="ECO:0000256" key="1">
    <source>
        <dbReference type="ARBA" id="ARBA00007870"/>
    </source>
</evidence>
<gene>
    <name evidence="7" type="ORF">KVT40_009206</name>
</gene>
<keyword evidence="3 4" id="KW-0560">Oxidoreductase</keyword>
<dbReference type="EC" id="1.1.1.169" evidence="4"/>
<dbReference type="PANTHER" id="PTHR21708:SF26">
    <property type="entry name" value="2-DEHYDROPANTOATE 2-REDUCTASE"/>
    <property type="match status" value="1"/>
</dbReference>
<evidence type="ECO:0000256" key="3">
    <source>
        <dbReference type="ARBA" id="ARBA00023002"/>
    </source>
</evidence>
<keyword evidence="2 4" id="KW-0521">NADP</keyword>
<comment type="catalytic activity">
    <reaction evidence="4">
        <text>(R)-pantoate + NADP(+) = 2-dehydropantoate + NADPH + H(+)</text>
        <dbReference type="Rhea" id="RHEA:16233"/>
        <dbReference type="ChEBI" id="CHEBI:11561"/>
        <dbReference type="ChEBI" id="CHEBI:15378"/>
        <dbReference type="ChEBI" id="CHEBI:15980"/>
        <dbReference type="ChEBI" id="CHEBI:57783"/>
        <dbReference type="ChEBI" id="CHEBI:58349"/>
        <dbReference type="EC" id="1.1.1.169"/>
    </reaction>
</comment>
<dbReference type="InterPro" id="IPR003710">
    <property type="entry name" value="ApbA"/>
</dbReference>
<reference evidence="7" key="1">
    <citation type="submission" date="2021-07" db="EMBL/GenBank/DDBJ databases">
        <title>Elsinoe batatas strain:CRI-CJ2 Genome sequencing and assembly.</title>
        <authorList>
            <person name="Huang L."/>
        </authorList>
    </citation>
    <scope>NUCLEOTIDE SEQUENCE</scope>
    <source>
        <strain evidence="7">CRI-CJ2</strain>
    </source>
</reference>
<feature type="domain" description="Ketopantoate reductase N-terminal" evidence="5">
    <location>
        <begin position="7"/>
        <end position="173"/>
    </location>
</feature>
<evidence type="ECO:0000313" key="7">
    <source>
        <dbReference type="EMBL" id="KAG8624230.1"/>
    </source>
</evidence>
<comment type="similarity">
    <text evidence="1 4">Belongs to the ketopantoate reductase family.</text>
</comment>
<dbReference type="AlphaFoldDB" id="A0A8K0KVU4"/>
<dbReference type="InterPro" id="IPR013752">
    <property type="entry name" value="KPA_reductase"/>
</dbReference>
<dbReference type="Gene3D" id="3.40.50.720">
    <property type="entry name" value="NAD(P)-binding Rossmann-like Domain"/>
    <property type="match status" value="1"/>
</dbReference>
<dbReference type="NCBIfam" id="TIGR00745">
    <property type="entry name" value="apbA_panE"/>
    <property type="match status" value="1"/>
</dbReference>
<sequence length="349" mass="37797">MTTPPQILIFGAGAVGAFYGALLARSSPSSPSSSSPPPLVSVVCRSNYPAVSRSGFHVTSPSHGTFTWRPAHVFSSPAEARKSGMHWDYVVIATKALPDQGDESALIEGLVGRGTGVVLVQNGLGVEGGYWRRFHGVEGVEILSGVTVVSAEQPENGVIRHNRWTRINVGPYAPDGEGGERGNRRAEEFCRLLREGGVRDAEAYSARKLQLLRWHKIAINAAMNPSSVLSGGTPNGAMAMDEEMGRHLLGVMTEVLETAPKVCGEALPKEFASAEKILESTRKNTSGSRPSMWADWEGGKRMELEVIMGAPIRMAREKGLEMKRLESMYALLKMAQKNRDEKAREGAKL</sequence>